<feature type="region of interest" description="Disordered" evidence="1">
    <location>
        <begin position="74"/>
        <end position="119"/>
    </location>
</feature>
<evidence type="ECO:0000313" key="5">
    <source>
        <dbReference type="Proteomes" id="UP000029692"/>
    </source>
</evidence>
<dbReference type="Gene3D" id="3.30.2130.10">
    <property type="entry name" value="VC0802-like"/>
    <property type="match status" value="1"/>
</dbReference>
<dbReference type="AlphaFoldDB" id="A0A098QTI6"/>
<comment type="caution">
    <text evidence="4">The sequence shown here is derived from an EMBL/GenBank/DDBJ whole genome shotgun (WGS) entry which is preliminary data.</text>
</comment>
<dbReference type="Pfam" id="PF13840">
    <property type="entry name" value="ACT_7"/>
    <property type="match status" value="1"/>
</dbReference>
<evidence type="ECO:0000259" key="3">
    <source>
        <dbReference type="Pfam" id="PF13840"/>
    </source>
</evidence>
<dbReference type="InterPro" id="IPR027795">
    <property type="entry name" value="CASTOR_ACT_dom"/>
</dbReference>
<dbReference type="PANTHER" id="PTHR39199:SF1">
    <property type="entry name" value="BLR5128 PROTEIN"/>
    <property type="match status" value="1"/>
</dbReference>
<organism evidence="4 5">
    <name type="scientific">Spirochaeta lutea</name>
    <dbReference type="NCBI Taxonomy" id="1480694"/>
    <lineage>
        <taxon>Bacteria</taxon>
        <taxon>Pseudomonadati</taxon>
        <taxon>Spirochaetota</taxon>
        <taxon>Spirochaetia</taxon>
        <taxon>Spirochaetales</taxon>
        <taxon>Spirochaetaceae</taxon>
        <taxon>Spirochaeta</taxon>
    </lineage>
</organism>
<dbReference type="eggNOG" id="COG3602">
    <property type="taxonomic scope" value="Bacteria"/>
</dbReference>
<dbReference type="SUPFAM" id="SSF55021">
    <property type="entry name" value="ACT-like"/>
    <property type="match status" value="2"/>
</dbReference>
<accession>A0A098QTI6</accession>
<name>A0A098QTI6_9SPIO</name>
<dbReference type="OrthoDB" id="517867at2"/>
<evidence type="ECO:0000259" key="2">
    <source>
        <dbReference type="Pfam" id="PF10000"/>
    </source>
</evidence>
<keyword evidence="5" id="KW-1185">Reference proteome</keyword>
<dbReference type="EMBL" id="JNUP01000072">
    <property type="protein sequence ID" value="KGE70831.1"/>
    <property type="molecule type" value="Genomic_DNA"/>
</dbReference>
<evidence type="ECO:0000313" key="4">
    <source>
        <dbReference type="EMBL" id="KGE70831.1"/>
    </source>
</evidence>
<protein>
    <submittedName>
        <fullName evidence="4">Uncharacterized protein</fullName>
    </submittedName>
</protein>
<sequence length="192" mass="19944">MSGETELTALLQGMSPVLSPRDYVFVSLPGQYGDYSSLSPLASFQESEGLTLILEAETARNAWAAGLLSLPAVPEPPEGQARRAAAQQPGEVPGPDGSAASEQREPAGLPARENPVNPATPVNHELFRAITLEVHSSLNAVGLTAAVSGALARRGISANVVAAFYHDHIFVPAGQAQEALETLGALSRGDEP</sequence>
<feature type="domain" description="CASTOR ACT" evidence="3">
    <location>
        <begin position="130"/>
        <end position="183"/>
    </location>
</feature>
<feature type="domain" description="DUF2241" evidence="2">
    <location>
        <begin position="2"/>
        <end position="62"/>
    </location>
</feature>
<feature type="compositionally biased region" description="Low complexity" evidence="1">
    <location>
        <begin position="78"/>
        <end position="91"/>
    </location>
</feature>
<evidence type="ECO:0000256" key="1">
    <source>
        <dbReference type="SAM" id="MobiDB-lite"/>
    </source>
</evidence>
<reference evidence="4 5" key="1">
    <citation type="submission" date="2014-05" db="EMBL/GenBank/DDBJ databases">
        <title>De novo Genome Sequence of Spirocheata sp.</title>
        <authorList>
            <person name="Shivani Y."/>
            <person name="Subhash Y."/>
            <person name="Tushar L."/>
            <person name="Sasikala C."/>
            <person name="Ramana C.V."/>
        </authorList>
    </citation>
    <scope>NUCLEOTIDE SEQUENCE [LARGE SCALE GENOMIC DNA]</scope>
    <source>
        <strain evidence="4 5">JC230</strain>
    </source>
</reference>
<dbReference type="PANTHER" id="PTHR39199">
    <property type="entry name" value="BLR5128 PROTEIN"/>
    <property type="match status" value="1"/>
</dbReference>
<dbReference type="InterPro" id="IPR045865">
    <property type="entry name" value="ACT-like_dom_sf"/>
</dbReference>
<dbReference type="InterPro" id="IPR018717">
    <property type="entry name" value="DUF2241"/>
</dbReference>
<dbReference type="Pfam" id="PF10000">
    <property type="entry name" value="ACT_3"/>
    <property type="match status" value="1"/>
</dbReference>
<proteinExistence type="predicted"/>
<gene>
    <name evidence="4" type="ORF">DC28_15230</name>
</gene>
<dbReference type="RefSeq" id="WP_037550388.1">
    <property type="nucleotide sequence ID" value="NZ_JNUP01000072.1"/>
</dbReference>
<dbReference type="Proteomes" id="UP000029692">
    <property type="component" value="Unassembled WGS sequence"/>
</dbReference>